<keyword evidence="1" id="KW-0413">Isomerase</keyword>
<comment type="caution">
    <text evidence="3">The sequence shown here is derived from an EMBL/GenBank/DDBJ whole genome shotgun (WGS) entry which is preliminary data.</text>
</comment>
<dbReference type="PANTHER" id="PTHR47862:SF2">
    <property type="entry name" value="PEPTIDYLPROLYL ISOMERASE"/>
    <property type="match status" value="1"/>
</dbReference>
<proteinExistence type="predicted"/>
<dbReference type="InterPro" id="IPR001179">
    <property type="entry name" value="PPIase_FKBP_dom"/>
</dbReference>
<dbReference type="AlphaFoldDB" id="A0AAE0FVP6"/>
<sequence>MLNQRCAHFTTGHVSTSARPAAKLVKPQRGGHRTKVLCSQEKPQPAIIRRRAAIQSAALVTSLSAVPLPSEATPARRKKQSIDPALYKDIPGTDPPIKYYDIKGGAGTEGGAAKGQRVAVHFDVKWKSLTIATSRQGAGVTGGVPYGYNVGIQPGTPGGPFIEAFNQGIRGMGVGTVRTLLVPPEYAYGNRQVQEIPPNATLQLDLELLSIKKDNPLGK</sequence>
<evidence type="ECO:0000313" key="3">
    <source>
        <dbReference type="EMBL" id="KAK3266607.1"/>
    </source>
</evidence>
<evidence type="ECO:0000256" key="1">
    <source>
        <dbReference type="PROSITE-ProRule" id="PRU00277"/>
    </source>
</evidence>
<dbReference type="InterPro" id="IPR044180">
    <property type="entry name" value="FKBP18-like"/>
</dbReference>
<dbReference type="EC" id="5.2.1.8" evidence="1"/>
<dbReference type="Pfam" id="PF00254">
    <property type="entry name" value="FKBP_C"/>
    <property type="match status" value="1"/>
</dbReference>
<protein>
    <recommendedName>
        <fullName evidence="1">peptidylprolyl isomerase</fullName>
        <ecNumber evidence="1">5.2.1.8</ecNumber>
    </recommendedName>
</protein>
<gene>
    <name evidence="3" type="ORF">CYMTET_24781</name>
</gene>
<evidence type="ECO:0000259" key="2">
    <source>
        <dbReference type="PROSITE" id="PS50059"/>
    </source>
</evidence>
<keyword evidence="4" id="KW-1185">Reference proteome</keyword>
<comment type="catalytic activity">
    <reaction evidence="1">
        <text>[protein]-peptidylproline (omega=180) = [protein]-peptidylproline (omega=0)</text>
        <dbReference type="Rhea" id="RHEA:16237"/>
        <dbReference type="Rhea" id="RHEA-COMP:10747"/>
        <dbReference type="Rhea" id="RHEA-COMP:10748"/>
        <dbReference type="ChEBI" id="CHEBI:83833"/>
        <dbReference type="ChEBI" id="CHEBI:83834"/>
        <dbReference type="EC" id="5.2.1.8"/>
    </reaction>
</comment>
<reference evidence="3 4" key="1">
    <citation type="journal article" date="2015" name="Genome Biol. Evol.">
        <title>Comparative Genomics of a Bacterivorous Green Alga Reveals Evolutionary Causalities and Consequences of Phago-Mixotrophic Mode of Nutrition.</title>
        <authorList>
            <person name="Burns J.A."/>
            <person name="Paasch A."/>
            <person name="Narechania A."/>
            <person name="Kim E."/>
        </authorList>
    </citation>
    <scope>NUCLEOTIDE SEQUENCE [LARGE SCALE GENOMIC DNA]</scope>
    <source>
        <strain evidence="3 4">PLY_AMNH</strain>
    </source>
</reference>
<dbReference type="InterPro" id="IPR046357">
    <property type="entry name" value="PPIase_dom_sf"/>
</dbReference>
<dbReference type="PROSITE" id="PS50059">
    <property type="entry name" value="FKBP_PPIASE"/>
    <property type="match status" value="1"/>
</dbReference>
<name>A0AAE0FVP6_9CHLO</name>
<keyword evidence="1" id="KW-0697">Rotamase</keyword>
<organism evidence="3 4">
    <name type="scientific">Cymbomonas tetramitiformis</name>
    <dbReference type="NCBI Taxonomy" id="36881"/>
    <lineage>
        <taxon>Eukaryota</taxon>
        <taxon>Viridiplantae</taxon>
        <taxon>Chlorophyta</taxon>
        <taxon>Pyramimonadophyceae</taxon>
        <taxon>Pyramimonadales</taxon>
        <taxon>Pyramimonadaceae</taxon>
        <taxon>Cymbomonas</taxon>
    </lineage>
</organism>
<accession>A0AAE0FVP6</accession>
<evidence type="ECO:0000313" key="4">
    <source>
        <dbReference type="Proteomes" id="UP001190700"/>
    </source>
</evidence>
<dbReference type="Gene3D" id="3.10.50.40">
    <property type="match status" value="1"/>
</dbReference>
<dbReference type="PANTHER" id="PTHR47862">
    <property type="entry name" value="PEPTIDYL-PROLYL CIS-TRANS ISOMERASE FKBP18, CHLOROPLASTIC"/>
    <property type="match status" value="1"/>
</dbReference>
<dbReference type="SUPFAM" id="SSF54534">
    <property type="entry name" value="FKBP-like"/>
    <property type="match status" value="1"/>
</dbReference>
<dbReference type="GO" id="GO:0003755">
    <property type="term" value="F:peptidyl-prolyl cis-trans isomerase activity"/>
    <property type="evidence" value="ECO:0007669"/>
    <property type="project" value="UniProtKB-KW"/>
</dbReference>
<dbReference type="GO" id="GO:0009543">
    <property type="term" value="C:chloroplast thylakoid lumen"/>
    <property type="evidence" value="ECO:0007669"/>
    <property type="project" value="TreeGrafter"/>
</dbReference>
<dbReference type="Proteomes" id="UP001190700">
    <property type="component" value="Unassembled WGS sequence"/>
</dbReference>
<dbReference type="EMBL" id="LGRX02012945">
    <property type="protein sequence ID" value="KAK3266607.1"/>
    <property type="molecule type" value="Genomic_DNA"/>
</dbReference>
<feature type="domain" description="PPIase FKBP-type" evidence="2">
    <location>
        <begin position="115"/>
        <end position="212"/>
    </location>
</feature>